<dbReference type="InterPro" id="IPR036097">
    <property type="entry name" value="HisK_dim/P_sf"/>
</dbReference>
<dbReference type="Proteomes" id="UP000192478">
    <property type="component" value="Chromosome"/>
</dbReference>
<dbReference type="InterPro" id="IPR029016">
    <property type="entry name" value="GAF-like_dom_sf"/>
</dbReference>
<comment type="catalytic activity">
    <reaction evidence="1">
        <text>ATP + protein L-histidine = ADP + protein N-phospho-L-histidine.</text>
        <dbReference type="EC" id="2.7.13.3"/>
    </reaction>
</comment>
<evidence type="ECO:0000313" key="13">
    <source>
        <dbReference type="Proteomes" id="UP000192478"/>
    </source>
</evidence>
<dbReference type="Gene3D" id="3.30.450.40">
    <property type="match status" value="1"/>
</dbReference>
<dbReference type="SUPFAM" id="SSF47384">
    <property type="entry name" value="Homodimeric domain of signal transducing histidine kinase"/>
    <property type="match status" value="1"/>
</dbReference>
<dbReference type="Pfam" id="PF13188">
    <property type="entry name" value="PAS_8"/>
    <property type="match status" value="1"/>
</dbReference>
<dbReference type="InterPro" id="IPR003018">
    <property type="entry name" value="GAF"/>
</dbReference>
<keyword evidence="4 12" id="KW-0808">Transferase</keyword>
<dbReference type="InterPro" id="IPR035965">
    <property type="entry name" value="PAS-like_dom_sf"/>
</dbReference>
<evidence type="ECO:0000313" key="12">
    <source>
        <dbReference type="EMBL" id="ARE87527.1"/>
    </source>
</evidence>
<dbReference type="Gene3D" id="3.30.565.10">
    <property type="entry name" value="Histidine kinase-like ATPase, C-terminal domain"/>
    <property type="match status" value="1"/>
</dbReference>
<keyword evidence="9" id="KW-0175">Coiled coil</keyword>
<dbReference type="InterPro" id="IPR000014">
    <property type="entry name" value="PAS"/>
</dbReference>
<proteinExistence type="predicted"/>
<evidence type="ECO:0000256" key="1">
    <source>
        <dbReference type="ARBA" id="ARBA00000085"/>
    </source>
</evidence>
<accession>A0AAC9RL33</accession>
<evidence type="ECO:0000256" key="5">
    <source>
        <dbReference type="ARBA" id="ARBA00022741"/>
    </source>
</evidence>
<dbReference type="PROSITE" id="PS50109">
    <property type="entry name" value="HIS_KIN"/>
    <property type="match status" value="1"/>
</dbReference>
<name>A0AAC9RL33_9CLOT</name>
<dbReference type="InterPro" id="IPR013767">
    <property type="entry name" value="PAS_fold"/>
</dbReference>
<dbReference type="PRINTS" id="PR00344">
    <property type="entry name" value="BCTRLSENSOR"/>
</dbReference>
<evidence type="ECO:0000256" key="9">
    <source>
        <dbReference type="SAM" id="Coils"/>
    </source>
</evidence>
<dbReference type="SMART" id="SM00388">
    <property type="entry name" value="HisKA"/>
    <property type="match status" value="1"/>
</dbReference>
<dbReference type="SUPFAM" id="SSF55781">
    <property type="entry name" value="GAF domain-like"/>
    <property type="match status" value="1"/>
</dbReference>
<dbReference type="Pfam" id="PF00989">
    <property type="entry name" value="PAS"/>
    <property type="match status" value="1"/>
</dbReference>
<keyword evidence="3" id="KW-0597">Phosphoprotein</keyword>
<dbReference type="CDD" id="cd00082">
    <property type="entry name" value="HisKA"/>
    <property type="match status" value="1"/>
</dbReference>
<evidence type="ECO:0000256" key="2">
    <source>
        <dbReference type="ARBA" id="ARBA00012438"/>
    </source>
</evidence>
<evidence type="ECO:0000256" key="4">
    <source>
        <dbReference type="ARBA" id="ARBA00022679"/>
    </source>
</evidence>
<evidence type="ECO:0000259" key="11">
    <source>
        <dbReference type="PROSITE" id="PS50112"/>
    </source>
</evidence>
<dbReference type="SMART" id="SM00387">
    <property type="entry name" value="HATPase_c"/>
    <property type="match status" value="1"/>
</dbReference>
<reference evidence="12 13" key="1">
    <citation type="submission" date="2017-03" db="EMBL/GenBank/DDBJ databases">
        <title>Complete sequence of Clostridium formicaceticum DSM 92.</title>
        <authorList>
            <person name="Poehlein A."/>
            <person name="Karl M."/>
            <person name="Bengelsdorf F.R."/>
            <person name="Duerre P."/>
            <person name="Daniel R."/>
        </authorList>
    </citation>
    <scope>NUCLEOTIDE SEQUENCE [LARGE SCALE GENOMIC DNA]</scope>
    <source>
        <strain evidence="12 13">DSM 92</strain>
    </source>
</reference>
<dbReference type="PANTHER" id="PTHR43065:SF50">
    <property type="entry name" value="HISTIDINE KINASE"/>
    <property type="match status" value="1"/>
</dbReference>
<evidence type="ECO:0000256" key="8">
    <source>
        <dbReference type="ARBA" id="ARBA00023012"/>
    </source>
</evidence>
<feature type="domain" description="Histidine kinase" evidence="10">
    <location>
        <begin position="475"/>
        <end position="731"/>
    </location>
</feature>
<dbReference type="SUPFAM" id="SSF55785">
    <property type="entry name" value="PYP-like sensor domain (PAS domain)"/>
    <property type="match status" value="1"/>
</dbReference>
<feature type="coiled-coil region" evidence="9">
    <location>
        <begin position="432"/>
        <end position="463"/>
    </location>
</feature>
<dbReference type="InterPro" id="IPR004358">
    <property type="entry name" value="Sig_transdc_His_kin-like_C"/>
</dbReference>
<dbReference type="SUPFAM" id="SSF55874">
    <property type="entry name" value="ATPase domain of HSP90 chaperone/DNA topoisomerase II/histidine kinase"/>
    <property type="match status" value="1"/>
</dbReference>
<sequence length="734" mass="83890">MNSQGNAKEVCKLYKLNENNKLYSVLQNMPTPVILLNDNFAIQLINEAARGLLGGNYICGPSCGANACRDEIITWVKEEIGLLHENYKEHEFKKTINTPKGRRNLQFNIREIAEKSNGKKEYIITMNDHTDKDIAEILINRSYSITKTISQISARFVGIFDLDEEISHSLKDIGETTGASRVHMFMFSDDFKIIDNTHEWCDQDVGPQINRLKNIPTSMLPWWTRKIRKGQLIFAKDLKDLPAEAQAEKDILESQQVKSFVFIPFKIDSNIVGFLGIVYINDKKVWNNYDVVLLKLITEIFSKVFERQEIENKFKRSEEKYRKLVESSPDAIVIHENGIITYANKQTAELFAADSVDALVGREIMTLVAPDYRKVVTKRIEERKEGSEIQGLIEEQAVTLDGRIIDIEVKETLIKSQSTLAHQTVIRDITERKRIEEELKIKNKELKDTIKKLEKTQLQLIQREKIAAIGQLAAGVAHEINNPLGFVMSNFETLKKYRLKLQEIMMAYRDLKKICTEKRRECIEGQIESVNILEKKYKVAFMDEDMEELLKESTDGLDRISRIVKGLRIFSRVDACDEFEEYDLNRAIENTLLIVANEIKYNANIETYLGDIPSLYGIAGQINQVLLNLIVNASQAIKAKNREELGLITIKTYQENDYVCCEIADTGEGIPKENLDKIFNPFFTTKPAGEGTGLGLSISYDIIKNKHHGDLEAESKVGVGTKFVLRLPIFRKNS</sequence>
<dbReference type="PROSITE" id="PS50112">
    <property type="entry name" value="PAS"/>
    <property type="match status" value="1"/>
</dbReference>
<evidence type="ECO:0000256" key="6">
    <source>
        <dbReference type="ARBA" id="ARBA00022777"/>
    </source>
</evidence>
<dbReference type="NCBIfam" id="TIGR00229">
    <property type="entry name" value="sensory_box"/>
    <property type="match status" value="1"/>
</dbReference>
<dbReference type="Gene3D" id="3.30.450.20">
    <property type="entry name" value="PAS domain"/>
    <property type="match status" value="1"/>
</dbReference>
<dbReference type="Pfam" id="PF01590">
    <property type="entry name" value="GAF"/>
    <property type="match status" value="1"/>
</dbReference>
<keyword evidence="8" id="KW-0902">Two-component regulatory system</keyword>
<evidence type="ECO:0000256" key="3">
    <source>
        <dbReference type="ARBA" id="ARBA00022553"/>
    </source>
</evidence>
<dbReference type="Pfam" id="PF02518">
    <property type="entry name" value="HATPase_c"/>
    <property type="match status" value="1"/>
</dbReference>
<dbReference type="GO" id="GO:0006355">
    <property type="term" value="P:regulation of DNA-templated transcription"/>
    <property type="evidence" value="ECO:0007669"/>
    <property type="project" value="InterPro"/>
</dbReference>
<dbReference type="RefSeq" id="WP_081562027.1">
    <property type="nucleotide sequence ID" value="NZ_CP017603.1"/>
</dbReference>
<dbReference type="GO" id="GO:0000155">
    <property type="term" value="F:phosphorelay sensor kinase activity"/>
    <property type="evidence" value="ECO:0007669"/>
    <property type="project" value="InterPro"/>
</dbReference>
<protein>
    <recommendedName>
        <fullName evidence="2">histidine kinase</fullName>
        <ecNumber evidence="2">2.7.13.3</ecNumber>
    </recommendedName>
</protein>
<evidence type="ECO:0000259" key="10">
    <source>
        <dbReference type="PROSITE" id="PS50109"/>
    </source>
</evidence>
<evidence type="ECO:0000256" key="7">
    <source>
        <dbReference type="ARBA" id="ARBA00022840"/>
    </source>
</evidence>
<dbReference type="EC" id="2.7.13.3" evidence="2"/>
<dbReference type="EMBL" id="CP020559">
    <property type="protein sequence ID" value="ARE87527.1"/>
    <property type="molecule type" value="Genomic_DNA"/>
</dbReference>
<dbReference type="PANTHER" id="PTHR43065">
    <property type="entry name" value="SENSOR HISTIDINE KINASE"/>
    <property type="match status" value="1"/>
</dbReference>
<feature type="domain" description="PAS" evidence="11">
    <location>
        <begin position="317"/>
        <end position="387"/>
    </location>
</feature>
<dbReference type="InterPro" id="IPR036890">
    <property type="entry name" value="HATPase_C_sf"/>
</dbReference>
<keyword evidence="6 12" id="KW-0418">Kinase</keyword>
<dbReference type="AlphaFoldDB" id="A0AAC9RL33"/>
<dbReference type="Gene3D" id="1.10.287.130">
    <property type="match status" value="1"/>
</dbReference>
<dbReference type="InterPro" id="IPR005467">
    <property type="entry name" value="His_kinase_dom"/>
</dbReference>
<organism evidence="12 13">
    <name type="scientific">Clostridium formicaceticum</name>
    <dbReference type="NCBI Taxonomy" id="1497"/>
    <lineage>
        <taxon>Bacteria</taxon>
        <taxon>Bacillati</taxon>
        <taxon>Bacillota</taxon>
        <taxon>Clostridia</taxon>
        <taxon>Eubacteriales</taxon>
        <taxon>Clostridiaceae</taxon>
        <taxon>Clostridium</taxon>
    </lineage>
</organism>
<gene>
    <name evidence="12" type="primary">kinA_1</name>
    <name evidence="12" type="ORF">CLFO_19270</name>
</gene>
<keyword evidence="5" id="KW-0547">Nucleotide-binding</keyword>
<keyword evidence="7" id="KW-0067">ATP-binding</keyword>
<dbReference type="GO" id="GO:0005524">
    <property type="term" value="F:ATP binding"/>
    <property type="evidence" value="ECO:0007669"/>
    <property type="project" value="UniProtKB-KW"/>
</dbReference>
<dbReference type="InterPro" id="IPR003594">
    <property type="entry name" value="HATPase_dom"/>
</dbReference>
<dbReference type="SMART" id="SM00091">
    <property type="entry name" value="PAS"/>
    <property type="match status" value="2"/>
</dbReference>
<dbReference type="CDD" id="cd00130">
    <property type="entry name" value="PAS"/>
    <property type="match status" value="1"/>
</dbReference>
<dbReference type="InterPro" id="IPR003661">
    <property type="entry name" value="HisK_dim/P_dom"/>
</dbReference>